<name>A0A6C0IZI6_9ZZZZ</name>
<evidence type="ECO:0008006" key="3">
    <source>
        <dbReference type="Google" id="ProtNLM"/>
    </source>
</evidence>
<protein>
    <recommendedName>
        <fullName evidence="3">Mitochondrial resolvase Ydc2 catalytic domain-containing protein</fullName>
    </recommendedName>
</protein>
<dbReference type="InterPro" id="IPR012337">
    <property type="entry name" value="RNaseH-like_sf"/>
</dbReference>
<dbReference type="InterPro" id="IPR036397">
    <property type="entry name" value="RNaseH_sf"/>
</dbReference>
<dbReference type="InterPro" id="IPR006932">
    <property type="entry name" value="HJ-resolvase_A22"/>
</dbReference>
<organism evidence="2">
    <name type="scientific">viral metagenome</name>
    <dbReference type="NCBI Taxonomy" id="1070528"/>
    <lineage>
        <taxon>unclassified sequences</taxon>
        <taxon>metagenomes</taxon>
        <taxon>organismal metagenomes</taxon>
    </lineage>
</organism>
<dbReference type="GO" id="GO:0000287">
    <property type="term" value="F:magnesium ion binding"/>
    <property type="evidence" value="ECO:0007669"/>
    <property type="project" value="InterPro"/>
</dbReference>
<accession>A0A6C0IZI6</accession>
<dbReference type="AlphaFoldDB" id="A0A6C0IZI6"/>
<dbReference type="GO" id="GO:0000400">
    <property type="term" value="F:four-way junction DNA binding"/>
    <property type="evidence" value="ECO:0007669"/>
    <property type="project" value="InterPro"/>
</dbReference>
<dbReference type="GO" id="GO:0006310">
    <property type="term" value="P:DNA recombination"/>
    <property type="evidence" value="ECO:0007669"/>
    <property type="project" value="InterPro"/>
</dbReference>
<dbReference type="Pfam" id="PF04848">
    <property type="entry name" value="Pox_A22"/>
    <property type="match status" value="1"/>
</dbReference>
<evidence type="ECO:0000256" key="1">
    <source>
        <dbReference type="ARBA" id="ARBA00022801"/>
    </source>
</evidence>
<keyword evidence="1" id="KW-0378">Hydrolase</keyword>
<evidence type="ECO:0000313" key="2">
    <source>
        <dbReference type="EMBL" id="QHT98472.1"/>
    </source>
</evidence>
<proteinExistence type="predicted"/>
<reference evidence="2" key="1">
    <citation type="journal article" date="2020" name="Nature">
        <title>Giant virus diversity and host interactions through global metagenomics.</title>
        <authorList>
            <person name="Schulz F."/>
            <person name="Roux S."/>
            <person name="Paez-Espino D."/>
            <person name="Jungbluth S."/>
            <person name="Walsh D.A."/>
            <person name="Denef V.J."/>
            <person name="McMahon K.D."/>
            <person name="Konstantinidis K.T."/>
            <person name="Eloe-Fadrosh E.A."/>
            <person name="Kyrpides N.C."/>
            <person name="Woyke T."/>
        </authorList>
    </citation>
    <scope>NUCLEOTIDE SEQUENCE</scope>
    <source>
        <strain evidence="2">GVMAG-M-3300025652-16</strain>
    </source>
</reference>
<dbReference type="GO" id="GO:0016788">
    <property type="term" value="F:hydrolase activity, acting on ester bonds"/>
    <property type="evidence" value="ECO:0007669"/>
    <property type="project" value="InterPro"/>
</dbReference>
<dbReference type="Gene3D" id="3.30.420.10">
    <property type="entry name" value="Ribonuclease H-like superfamily/Ribonuclease H"/>
    <property type="match status" value="1"/>
</dbReference>
<dbReference type="GO" id="GO:0006281">
    <property type="term" value="P:DNA repair"/>
    <property type="evidence" value="ECO:0007669"/>
    <property type="project" value="InterPro"/>
</dbReference>
<dbReference type="SUPFAM" id="SSF53098">
    <property type="entry name" value="Ribonuclease H-like"/>
    <property type="match status" value="1"/>
</dbReference>
<sequence length="237" mass="27688">MILSIDVGIKNLAMCLLDEDKNNLVVEWDVDGIPPQHRDGVYVSMRDHLDARPWVLNAKTILIEKQPDRNKKMVSVMHFLHAYFIIRCPKAETILYDARHKIPDVAGPGKAQYNKRKKVSIERCEDFIRSNSVNSHWIDTFVKSKKKDDLADTVMQALSFVNRREVLPASQKKKSTKLVARRPNENQKTTKYSKSNLAWIYLNKVECEVLENNKRFMKDLKRYYRNLSELIKEIKGI</sequence>
<dbReference type="EMBL" id="MN740292">
    <property type="protein sequence ID" value="QHT98472.1"/>
    <property type="molecule type" value="Genomic_DNA"/>
</dbReference>